<dbReference type="EMBL" id="SMOL01000143">
    <property type="protein sequence ID" value="KAB2630829.1"/>
    <property type="molecule type" value="Genomic_DNA"/>
</dbReference>
<evidence type="ECO:0000256" key="3">
    <source>
        <dbReference type="ARBA" id="ARBA00022833"/>
    </source>
</evidence>
<dbReference type="GO" id="GO:0000993">
    <property type="term" value="F:RNA polymerase II complex binding"/>
    <property type="evidence" value="ECO:0007669"/>
    <property type="project" value="TreeGrafter"/>
</dbReference>
<keyword evidence="5" id="KW-0804">Transcription</keyword>
<keyword evidence="4 5" id="KW-0539">Nucleus</keyword>
<dbReference type="PANTHER" id="PTHR20934:SF0">
    <property type="entry name" value="TRANSCRIPTION ELONGATION FACTOR 1 HOMOLOG"/>
    <property type="match status" value="1"/>
</dbReference>
<comment type="function">
    <text evidence="5">Transcription elongation factor implicated in the maintenance of proper chromatin structure in actively transcribed regions.</text>
</comment>
<dbReference type="PANTHER" id="PTHR20934">
    <property type="entry name" value="TRANSCRIPTION ELONGATION FACTOR 1 HOMOLOG"/>
    <property type="match status" value="1"/>
</dbReference>
<organism evidence="6 7">
    <name type="scientific">Pyrus ussuriensis x Pyrus communis</name>
    <dbReference type="NCBI Taxonomy" id="2448454"/>
    <lineage>
        <taxon>Eukaryota</taxon>
        <taxon>Viridiplantae</taxon>
        <taxon>Streptophyta</taxon>
        <taxon>Embryophyta</taxon>
        <taxon>Tracheophyta</taxon>
        <taxon>Spermatophyta</taxon>
        <taxon>Magnoliopsida</taxon>
        <taxon>eudicotyledons</taxon>
        <taxon>Gunneridae</taxon>
        <taxon>Pentapetalae</taxon>
        <taxon>rosids</taxon>
        <taxon>fabids</taxon>
        <taxon>Rosales</taxon>
        <taxon>Rosaceae</taxon>
        <taxon>Amygdaloideae</taxon>
        <taxon>Maleae</taxon>
        <taxon>Pyrus</taxon>
    </lineage>
</organism>
<evidence type="ECO:0000256" key="5">
    <source>
        <dbReference type="RuleBase" id="RU364033"/>
    </source>
</evidence>
<gene>
    <name evidence="6" type="ORF">D8674_008348</name>
</gene>
<dbReference type="OrthoDB" id="445983at2759"/>
<evidence type="ECO:0000256" key="1">
    <source>
        <dbReference type="ARBA" id="ARBA00004123"/>
    </source>
</evidence>
<evidence type="ECO:0000313" key="6">
    <source>
        <dbReference type="EMBL" id="KAB2630829.1"/>
    </source>
</evidence>
<keyword evidence="6" id="KW-0251">Elongation factor</keyword>
<comment type="similarity">
    <text evidence="2 5">Belongs to the ELOF1 family.</text>
</comment>
<dbReference type="Pfam" id="PF05129">
    <property type="entry name" value="Zn_ribbon_Elf1"/>
    <property type="match status" value="1"/>
</dbReference>
<keyword evidence="5" id="KW-0805">Transcription regulation</keyword>
<dbReference type="AlphaFoldDB" id="A0A5N5HSS3"/>
<evidence type="ECO:0000256" key="2">
    <source>
        <dbReference type="ARBA" id="ARBA00009730"/>
    </source>
</evidence>
<dbReference type="Gene3D" id="2.20.25.190">
    <property type="match status" value="1"/>
</dbReference>
<reference evidence="7" key="2">
    <citation type="submission" date="2019-10" db="EMBL/GenBank/DDBJ databases">
        <title>A de novo genome assembly of a pear dwarfing rootstock.</title>
        <authorList>
            <person name="Wang F."/>
            <person name="Wang J."/>
            <person name="Li S."/>
            <person name="Zhang Y."/>
            <person name="Fang M."/>
            <person name="Ma L."/>
            <person name="Zhao Y."/>
            <person name="Jiang S."/>
        </authorList>
    </citation>
    <scope>NUCLEOTIDE SEQUENCE [LARGE SCALE GENOMIC DNA]</scope>
</reference>
<reference evidence="6 7" key="3">
    <citation type="submission" date="2019-11" db="EMBL/GenBank/DDBJ databases">
        <title>A de novo genome assembly of a pear dwarfing rootstock.</title>
        <authorList>
            <person name="Wang F."/>
            <person name="Wang J."/>
            <person name="Li S."/>
            <person name="Zhang Y."/>
            <person name="Fang M."/>
            <person name="Ma L."/>
            <person name="Zhao Y."/>
            <person name="Jiang S."/>
        </authorList>
    </citation>
    <scope>NUCLEOTIDE SEQUENCE [LARGE SCALE GENOMIC DNA]</scope>
    <source>
        <strain evidence="6">S2</strain>
        <tissue evidence="6">Leaf</tissue>
    </source>
</reference>
<keyword evidence="6" id="KW-0648">Protein biosynthesis</keyword>
<evidence type="ECO:0000256" key="4">
    <source>
        <dbReference type="ARBA" id="ARBA00023242"/>
    </source>
</evidence>
<comment type="subcellular location">
    <subcellularLocation>
        <location evidence="1 5">Nucleus</location>
    </subcellularLocation>
</comment>
<keyword evidence="7" id="KW-1185">Reference proteome</keyword>
<reference evidence="6 7" key="1">
    <citation type="submission" date="2019-09" db="EMBL/GenBank/DDBJ databases">
        <authorList>
            <person name="Ou C."/>
        </authorList>
    </citation>
    <scope>NUCLEOTIDE SEQUENCE [LARGE SCALE GENOMIC DNA]</scope>
    <source>
        <strain evidence="6">S2</strain>
        <tissue evidence="6">Leaf</tissue>
    </source>
</reference>
<protein>
    <recommendedName>
        <fullName evidence="5">Transcription elongation factor 1 homolog</fullName>
    </recommendedName>
</protein>
<keyword evidence="5" id="KW-0863">Zinc-finger</keyword>
<dbReference type="InterPro" id="IPR038567">
    <property type="entry name" value="T_Elf1_sf"/>
</dbReference>
<dbReference type="GO" id="GO:0008270">
    <property type="term" value="F:zinc ion binding"/>
    <property type="evidence" value="ECO:0007669"/>
    <property type="project" value="UniProtKB-KW"/>
</dbReference>
<sequence>MQRVNYQVCSFFIDFQNILSNGKRKSSAKPPPKKWNDKLNIVFNYLFCSHDTSVECRIDMKNLIGKASCRICEENFSTTITALLKFQQYTQKQQEISSQILKNYSIKPPVHNLQTTKLS</sequence>
<evidence type="ECO:0000313" key="7">
    <source>
        <dbReference type="Proteomes" id="UP000327157"/>
    </source>
</evidence>
<dbReference type="Proteomes" id="UP000327157">
    <property type="component" value="Chromosome 12"/>
</dbReference>
<dbReference type="SUPFAM" id="SSF57783">
    <property type="entry name" value="Zinc beta-ribbon"/>
    <property type="match status" value="1"/>
</dbReference>
<dbReference type="GO" id="GO:0006368">
    <property type="term" value="P:transcription elongation by RNA polymerase II"/>
    <property type="evidence" value="ECO:0007669"/>
    <property type="project" value="TreeGrafter"/>
</dbReference>
<dbReference type="GO" id="GO:0003746">
    <property type="term" value="F:translation elongation factor activity"/>
    <property type="evidence" value="ECO:0007669"/>
    <property type="project" value="UniProtKB-KW"/>
</dbReference>
<name>A0A5N5HSS3_9ROSA</name>
<dbReference type="InterPro" id="IPR007808">
    <property type="entry name" value="Elf1"/>
</dbReference>
<keyword evidence="5" id="KW-0479">Metal-binding</keyword>
<dbReference type="GO" id="GO:0008023">
    <property type="term" value="C:transcription elongation factor complex"/>
    <property type="evidence" value="ECO:0007669"/>
    <property type="project" value="TreeGrafter"/>
</dbReference>
<accession>A0A5N5HSS3</accession>
<comment type="caution">
    <text evidence="6">The sequence shown here is derived from an EMBL/GenBank/DDBJ whole genome shotgun (WGS) entry which is preliminary data.</text>
</comment>
<keyword evidence="3 5" id="KW-0862">Zinc</keyword>
<proteinExistence type="inferred from homology"/>